<evidence type="ECO:0000313" key="2">
    <source>
        <dbReference type="EMBL" id="GAA0150079.1"/>
    </source>
</evidence>
<gene>
    <name evidence="2" type="ORF">LIER_09099</name>
</gene>
<dbReference type="AlphaFoldDB" id="A0AAV3PEI4"/>
<feature type="region of interest" description="Disordered" evidence="1">
    <location>
        <begin position="22"/>
        <end position="81"/>
    </location>
</feature>
<sequence>MTGDRIPLFRRAKVVKKVSKDTVVTTSPPTIASQSSSLPGKTSAAKTHPPLFSKRQKSVAHKRPRSEILDLIEDPPSFVPP</sequence>
<evidence type="ECO:0000256" key="1">
    <source>
        <dbReference type="SAM" id="MobiDB-lite"/>
    </source>
</evidence>
<protein>
    <submittedName>
        <fullName evidence="2">Uncharacterized protein</fullName>
    </submittedName>
</protein>
<keyword evidence="3" id="KW-1185">Reference proteome</keyword>
<evidence type="ECO:0000313" key="3">
    <source>
        <dbReference type="Proteomes" id="UP001454036"/>
    </source>
</evidence>
<comment type="caution">
    <text evidence="2">The sequence shown here is derived from an EMBL/GenBank/DDBJ whole genome shotgun (WGS) entry which is preliminary data.</text>
</comment>
<reference evidence="2 3" key="1">
    <citation type="submission" date="2024-01" db="EMBL/GenBank/DDBJ databases">
        <title>The complete chloroplast genome sequence of Lithospermum erythrorhizon: insights into the phylogenetic relationship among Boraginaceae species and the maternal lineages of purple gromwells.</title>
        <authorList>
            <person name="Okada T."/>
            <person name="Watanabe K."/>
        </authorList>
    </citation>
    <scope>NUCLEOTIDE SEQUENCE [LARGE SCALE GENOMIC DNA]</scope>
</reference>
<feature type="compositionally biased region" description="Polar residues" evidence="1">
    <location>
        <begin position="31"/>
        <end position="40"/>
    </location>
</feature>
<dbReference type="Proteomes" id="UP001454036">
    <property type="component" value="Unassembled WGS sequence"/>
</dbReference>
<feature type="compositionally biased region" description="Basic residues" evidence="1">
    <location>
        <begin position="54"/>
        <end position="64"/>
    </location>
</feature>
<accession>A0AAV3PEI4</accession>
<dbReference type="EMBL" id="BAABME010001523">
    <property type="protein sequence ID" value="GAA0150079.1"/>
    <property type="molecule type" value="Genomic_DNA"/>
</dbReference>
<organism evidence="2 3">
    <name type="scientific">Lithospermum erythrorhizon</name>
    <name type="common">Purple gromwell</name>
    <name type="synonym">Lithospermum officinale var. erythrorhizon</name>
    <dbReference type="NCBI Taxonomy" id="34254"/>
    <lineage>
        <taxon>Eukaryota</taxon>
        <taxon>Viridiplantae</taxon>
        <taxon>Streptophyta</taxon>
        <taxon>Embryophyta</taxon>
        <taxon>Tracheophyta</taxon>
        <taxon>Spermatophyta</taxon>
        <taxon>Magnoliopsida</taxon>
        <taxon>eudicotyledons</taxon>
        <taxon>Gunneridae</taxon>
        <taxon>Pentapetalae</taxon>
        <taxon>asterids</taxon>
        <taxon>lamiids</taxon>
        <taxon>Boraginales</taxon>
        <taxon>Boraginaceae</taxon>
        <taxon>Boraginoideae</taxon>
        <taxon>Lithospermeae</taxon>
        <taxon>Lithospermum</taxon>
    </lineage>
</organism>
<name>A0AAV3PEI4_LITER</name>
<proteinExistence type="predicted"/>